<gene>
    <name evidence="3" type="primary">smpB</name>
    <name evidence="5" type="ORF">BTO11_08505</name>
</gene>
<dbReference type="NCBIfam" id="NF003843">
    <property type="entry name" value="PRK05422.1"/>
    <property type="match status" value="1"/>
</dbReference>
<comment type="similarity">
    <text evidence="3">Belongs to the SmpB family.</text>
</comment>
<name>A0A2S7UUT8_9GAMM</name>
<comment type="function">
    <text evidence="3">Required for rescue of stalled ribosomes mediated by trans-translation. Binds to transfer-messenger RNA (tmRNA), required for stable association of tmRNA with ribosomes. tmRNA and SmpB together mimic tRNA shape, replacing the anticodon stem-loop with SmpB. tmRNA is encoded by the ssrA gene; the 2 termini fold to resemble tRNA(Ala) and it encodes a 'tag peptide', a short internal open reading frame. During trans-translation Ala-aminoacylated tmRNA acts like a tRNA, entering the A-site of stalled ribosomes, displacing the stalled mRNA. The ribosome then switches to translate the ORF on the tmRNA; the nascent peptide is terminated with the 'tag peptide' encoded by the tmRNA and targeted for degradation. The ribosome is freed to recommence translation, which seems to be the essential function of trans-translation.</text>
</comment>
<dbReference type="NCBIfam" id="TIGR00086">
    <property type="entry name" value="smpB"/>
    <property type="match status" value="1"/>
</dbReference>
<evidence type="ECO:0000313" key="6">
    <source>
        <dbReference type="Proteomes" id="UP000239007"/>
    </source>
</evidence>
<keyword evidence="1 3" id="KW-0963">Cytoplasm</keyword>
<dbReference type="PROSITE" id="PS01317">
    <property type="entry name" value="SSRP"/>
    <property type="match status" value="1"/>
</dbReference>
<dbReference type="PANTHER" id="PTHR30308:SF2">
    <property type="entry name" value="SSRA-BINDING PROTEIN"/>
    <property type="match status" value="1"/>
</dbReference>
<proteinExistence type="inferred from homology"/>
<dbReference type="InterPro" id="IPR000037">
    <property type="entry name" value="SsrA-bd_prot"/>
</dbReference>
<evidence type="ECO:0000256" key="4">
    <source>
        <dbReference type="SAM" id="MobiDB-lite"/>
    </source>
</evidence>
<comment type="subcellular location">
    <subcellularLocation>
        <location evidence="3">Cytoplasm</location>
    </subcellularLocation>
    <text evidence="3">The tmRNA-SmpB complex associates with stalled 70S ribosomes.</text>
</comment>
<dbReference type="GO" id="GO:0005829">
    <property type="term" value="C:cytosol"/>
    <property type="evidence" value="ECO:0007669"/>
    <property type="project" value="TreeGrafter"/>
</dbReference>
<dbReference type="GO" id="GO:0003723">
    <property type="term" value="F:RNA binding"/>
    <property type="evidence" value="ECO:0007669"/>
    <property type="project" value="UniProtKB-UniRule"/>
</dbReference>
<evidence type="ECO:0000256" key="1">
    <source>
        <dbReference type="ARBA" id="ARBA00022490"/>
    </source>
</evidence>
<dbReference type="InterPro" id="IPR020081">
    <property type="entry name" value="SsrA-bd_prot_CS"/>
</dbReference>
<accession>A0A2S7UUT8</accession>
<dbReference type="Proteomes" id="UP000239007">
    <property type="component" value="Unassembled WGS sequence"/>
</dbReference>
<organism evidence="5 6">
    <name type="scientific">Psychrosphaera saromensis</name>
    <dbReference type="NCBI Taxonomy" id="716813"/>
    <lineage>
        <taxon>Bacteria</taxon>
        <taxon>Pseudomonadati</taxon>
        <taxon>Pseudomonadota</taxon>
        <taxon>Gammaproteobacteria</taxon>
        <taxon>Alteromonadales</taxon>
        <taxon>Pseudoalteromonadaceae</taxon>
        <taxon>Psychrosphaera</taxon>
    </lineage>
</organism>
<feature type="region of interest" description="Disordered" evidence="4">
    <location>
        <begin position="137"/>
        <end position="159"/>
    </location>
</feature>
<dbReference type="HAMAP" id="MF_00023">
    <property type="entry name" value="SmpB"/>
    <property type="match status" value="1"/>
</dbReference>
<dbReference type="AlphaFoldDB" id="A0A2S7UUT8"/>
<dbReference type="SUPFAM" id="SSF74982">
    <property type="entry name" value="Small protein B (SmpB)"/>
    <property type="match status" value="1"/>
</dbReference>
<dbReference type="InterPro" id="IPR023620">
    <property type="entry name" value="SmpB"/>
</dbReference>
<dbReference type="GO" id="GO:0070929">
    <property type="term" value="P:trans-translation"/>
    <property type="evidence" value="ECO:0007669"/>
    <property type="project" value="UniProtKB-UniRule"/>
</dbReference>
<keyword evidence="6" id="KW-1185">Reference proteome</keyword>
<keyword evidence="2 3" id="KW-0694">RNA-binding</keyword>
<reference evidence="5 6" key="1">
    <citation type="submission" date="2016-12" db="EMBL/GenBank/DDBJ databases">
        <title>Diversity of luminous bacteria.</title>
        <authorList>
            <person name="Yoshizawa S."/>
            <person name="Kogure K."/>
        </authorList>
    </citation>
    <scope>NUCLEOTIDE SEQUENCE [LARGE SCALE GENOMIC DNA]</scope>
    <source>
        <strain evidence="5 6">SA4-48</strain>
    </source>
</reference>
<dbReference type="OrthoDB" id="9805462at2"/>
<evidence type="ECO:0000256" key="3">
    <source>
        <dbReference type="HAMAP-Rule" id="MF_00023"/>
    </source>
</evidence>
<dbReference type="Gene3D" id="2.40.280.10">
    <property type="match status" value="1"/>
</dbReference>
<dbReference type="PANTHER" id="PTHR30308">
    <property type="entry name" value="TMRNA-BINDING COMPONENT OF TRANS-TRANSLATION TAGGING COMPLEX"/>
    <property type="match status" value="1"/>
</dbReference>
<dbReference type="EMBL" id="MSCH01000003">
    <property type="protein sequence ID" value="PQJ53703.1"/>
    <property type="molecule type" value="Genomic_DNA"/>
</dbReference>
<evidence type="ECO:0000256" key="2">
    <source>
        <dbReference type="ARBA" id="ARBA00022884"/>
    </source>
</evidence>
<dbReference type="GO" id="GO:0070930">
    <property type="term" value="P:trans-translation-dependent protein tagging"/>
    <property type="evidence" value="ECO:0007669"/>
    <property type="project" value="TreeGrafter"/>
</dbReference>
<evidence type="ECO:0000313" key="5">
    <source>
        <dbReference type="EMBL" id="PQJ53703.1"/>
    </source>
</evidence>
<protein>
    <recommendedName>
        <fullName evidence="3">SsrA-binding protein</fullName>
    </recommendedName>
    <alternativeName>
        <fullName evidence="3">Small protein B</fullName>
    </alternativeName>
</protein>
<dbReference type="Pfam" id="PF01668">
    <property type="entry name" value="SmpB"/>
    <property type="match status" value="1"/>
</dbReference>
<dbReference type="CDD" id="cd09294">
    <property type="entry name" value="SmpB"/>
    <property type="match status" value="1"/>
</dbReference>
<dbReference type="RefSeq" id="WP_105052195.1">
    <property type="nucleotide sequence ID" value="NZ_BMYG01000002.1"/>
</dbReference>
<sequence length="159" mass="18626">MAKKKPSTPSNSIALNKKARHDYILEKKFEAGIQLQGWEIKSIREGKVNITDTYVFLKNEEVYLLNAEIQPLNQASSHVLCEPTRQRKLLLKKKEIAELIGAVERKGYTLVATGMYWQRNWVKVAFHLAKGKHDHDKRTDIKDRDWSRQKERLMKHSTR</sequence>
<comment type="caution">
    <text evidence="5">The sequence shown here is derived from an EMBL/GenBank/DDBJ whole genome shotgun (WGS) entry which is preliminary data.</text>
</comment>